<dbReference type="Pfam" id="PF00717">
    <property type="entry name" value="Peptidase_S24"/>
    <property type="match status" value="1"/>
</dbReference>
<name>A0ABX2B9W8_9GAMM</name>
<keyword evidence="2" id="KW-0238">DNA-binding</keyword>
<proteinExistence type="predicted"/>
<keyword evidence="1" id="KW-0805">Transcription regulation</keyword>
<organism evidence="5 6">
    <name type="scientific">Vreelandella venusta</name>
    <dbReference type="NCBI Taxonomy" id="44935"/>
    <lineage>
        <taxon>Bacteria</taxon>
        <taxon>Pseudomonadati</taxon>
        <taxon>Pseudomonadota</taxon>
        <taxon>Gammaproteobacteria</taxon>
        <taxon>Oceanospirillales</taxon>
        <taxon>Halomonadaceae</taxon>
        <taxon>Vreelandella</taxon>
    </lineage>
</organism>
<evidence type="ECO:0000313" key="6">
    <source>
        <dbReference type="Proteomes" id="UP001318401"/>
    </source>
</evidence>
<dbReference type="SUPFAM" id="SSF51306">
    <property type="entry name" value="LexA/Signal peptidase"/>
    <property type="match status" value="1"/>
</dbReference>
<evidence type="ECO:0000256" key="2">
    <source>
        <dbReference type="ARBA" id="ARBA00023125"/>
    </source>
</evidence>
<dbReference type="Gene3D" id="2.10.109.10">
    <property type="entry name" value="Umud Fragment, subunit A"/>
    <property type="match status" value="1"/>
</dbReference>
<dbReference type="PANTHER" id="PTHR40661">
    <property type="match status" value="1"/>
</dbReference>
<keyword evidence="6" id="KW-1185">Reference proteome</keyword>
<evidence type="ECO:0000256" key="1">
    <source>
        <dbReference type="ARBA" id="ARBA00023015"/>
    </source>
</evidence>
<accession>A0ABX2B9W8</accession>
<dbReference type="Proteomes" id="UP001318401">
    <property type="component" value="Unassembled WGS sequence"/>
</dbReference>
<dbReference type="RefSeq" id="WP_125748366.1">
    <property type="nucleotide sequence ID" value="NZ_CP034367.1"/>
</dbReference>
<feature type="domain" description="Peptidase S24/S26A/S26B/S26C" evidence="4">
    <location>
        <begin position="100"/>
        <end position="219"/>
    </location>
</feature>
<gene>
    <name evidence="5" type="ORF">DDR56_08565</name>
</gene>
<evidence type="ECO:0000256" key="3">
    <source>
        <dbReference type="ARBA" id="ARBA00023163"/>
    </source>
</evidence>
<dbReference type="InterPro" id="IPR015927">
    <property type="entry name" value="Peptidase_S24_S26A/B/C"/>
</dbReference>
<reference evidence="5 6" key="1">
    <citation type="submission" date="2018-04" db="EMBL/GenBank/DDBJ databases">
        <authorList>
            <person name="Li G."/>
            <person name="Du W."/>
            <person name="Bai Y."/>
        </authorList>
    </citation>
    <scope>NUCLEOTIDE SEQUENCE [LARGE SCALE GENOMIC DNA]</scope>
    <source>
        <strain evidence="5 6">YYYZ-3</strain>
    </source>
</reference>
<dbReference type="EMBL" id="QDKN01000003">
    <property type="protein sequence ID" value="NPT30617.1"/>
    <property type="molecule type" value="Genomic_DNA"/>
</dbReference>
<dbReference type="PANTHER" id="PTHR40661:SF3">
    <property type="entry name" value="FELS-1 PROPHAGE TRANSCRIPTIONAL REGULATOR"/>
    <property type="match status" value="1"/>
</dbReference>
<dbReference type="InterPro" id="IPR036286">
    <property type="entry name" value="LexA/Signal_pep-like_sf"/>
</dbReference>
<protein>
    <submittedName>
        <fullName evidence="5">Peptidase S24</fullName>
    </submittedName>
</protein>
<evidence type="ECO:0000313" key="5">
    <source>
        <dbReference type="EMBL" id="NPT30617.1"/>
    </source>
</evidence>
<comment type="caution">
    <text evidence="5">The sequence shown here is derived from an EMBL/GenBank/DDBJ whole genome shotgun (WGS) entry which is preliminary data.</text>
</comment>
<dbReference type="InterPro" id="IPR039418">
    <property type="entry name" value="LexA-like"/>
</dbReference>
<sequence>MDIFTKRYLNLRAVMEARKMKLKDLASAIDRSESQSSSFAGANPQKNIGERMARRIEEGLSLPPFSLDKDELQVTEKSNVYNFARHNDASVIADVKHVLPVVGMASAGRLMESVEDAEIEEYVPAPGPCGKNSFVLRLDGVSMLPDFKPGDRIVIDPDAEWISGDYVYACKTDGDSCSDIGTFKKIIFEEGEYYLCAANEDWQPRYTKLDKGWKIVGKARYQVKIL</sequence>
<keyword evidence="3" id="KW-0804">Transcription</keyword>
<evidence type="ECO:0000259" key="4">
    <source>
        <dbReference type="Pfam" id="PF00717"/>
    </source>
</evidence>
<dbReference type="CDD" id="cd06529">
    <property type="entry name" value="S24_LexA-like"/>
    <property type="match status" value="1"/>
</dbReference>